<dbReference type="InterPro" id="IPR016036">
    <property type="entry name" value="Malonyl_transacylase_ACP-bd"/>
</dbReference>
<name>A0ABQ7S6Q1_9ACAR</name>
<protein>
    <recommendedName>
        <fullName evidence="2">Fatty acid synthase</fullName>
        <ecNumber evidence="1">2.3.1.85</ecNumber>
    </recommendedName>
</protein>
<keyword evidence="3" id="KW-0596">Phosphopantetheine</keyword>
<evidence type="ECO:0000256" key="4">
    <source>
        <dbReference type="ARBA" id="ARBA00022516"/>
    </source>
</evidence>
<dbReference type="PROSITE" id="PS00012">
    <property type="entry name" value="PHOSPHOPANTETHEINE"/>
    <property type="match status" value="1"/>
</dbReference>
<dbReference type="InterPro" id="IPR020841">
    <property type="entry name" value="PKS_Beta-ketoAc_synthase_dom"/>
</dbReference>
<evidence type="ECO:0000259" key="20">
    <source>
        <dbReference type="PROSITE" id="PS52019"/>
    </source>
</evidence>
<evidence type="ECO:0000256" key="15">
    <source>
        <dbReference type="ARBA" id="ARBA00044883"/>
    </source>
</evidence>
<feature type="compositionally biased region" description="Polar residues" evidence="17">
    <location>
        <begin position="1318"/>
        <end position="1342"/>
    </location>
</feature>
<feature type="region of interest" description="Disordered" evidence="17">
    <location>
        <begin position="1731"/>
        <end position="1767"/>
    </location>
</feature>
<dbReference type="Pfam" id="PF13602">
    <property type="entry name" value="ADH_zinc_N_2"/>
    <property type="match status" value="1"/>
</dbReference>
<dbReference type="Gene3D" id="3.40.47.10">
    <property type="match status" value="1"/>
</dbReference>
<reference evidence="21 22" key="1">
    <citation type="submission" date="2020-10" db="EMBL/GenBank/DDBJ databases">
        <authorList>
            <person name="Klimov P.B."/>
            <person name="Dyachkov S.M."/>
            <person name="Chetverikov P.E."/>
        </authorList>
    </citation>
    <scope>NUCLEOTIDE SEQUENCE [LARGE SCALE GENOMIC DNA]</scope>
    <source>
        <strain evidence="21">BMOC 18-1129-001#AD2665</strain>
        <tissue evidence="21">Entire mites</tissue>
    </source>
</reference>
<keyword evidence="22" id="KW-1185">Reference proteome</keyword>
<evidence type="ECO:0000313" key="21">
    <source>
        <dbReference type="EMBL" id="KAG9509078.1"/>
    </source>
</evidence>
<dbReference type="InterPro" id="IPR050091">
    <property type="entry name" value="PKS_NRPS_Biosynth_Enz"/>
</dbReference>
<dbReference type="EC" id="2.3.1.85" evidence="1"/>
<feature type="active site" description="Proton donor; for dehydratase activity" evidence="16">
    <location>
        <position position="1138"/>
    </location>
</feature>
<feature type="domain" description="Ketosynthase family 3 (KS3)" evidence="19">
    <location>
        <begin position="54"/>
        <end position="456"/>
    </location>
</feature>
<dbReference type="Proteomes" id="UP000825002">
    <property type="component" value="Unassembled WGS sequence"/>
</dbReference>
<dbReference type="SUPFAM" id="SSF53901">
    <property type="entry name" value="Thiolase-like"/>
    <property type="match status" value="1"/>
</dbReference>
<dbReference type="SMART" id="SM00825">
    <property type="entry name" value="PKS_KS"/>
    <property type="match status" value="1"/>
</dbReference>
<dbReference type="Pfam" id="PF00698">
    <property type="entry name" value="Acyl_transf_1"/>
    <property type="match status" value="1"/>
</dbReference>
<dbReference type="SMART" id="SM00822">
    <property type="entry name" value="PKS_KR"/>
    <property type="match status" value="1"/>
</dbReference>
<dbReference type="Pfam" id="PF00550">
    <property type="entry name" value="PP-binding"/>
    <property type="match status" value="1"/>
</dbReference>
<evidence type="ECO:0000256" key="1">
    <source>
        <dbReference type="ARBA" id="ARBA00012873"/>
    </source>
</evidence>
<dbReference type="InterPro" id="IPR032821">
    <property type="entry name" value="PKS_assoc"/>
</dbReference>
<keyword evidence="9" id="KW-0521">NADP</keyword>
<dbReference type="InterPro" id="IPR042104">
    <property type="entry name" value="PKS_dehydratase_sf"/>
</dbReference>
<evidence type="ECO:0000256" key="7">
    <source>
        <dbReference type="ARBA" id="ARBA00022801"/>
    </source>
</evidence>
<organism evidence="21 22">
    <name type="scientific">Fragariocoptes setiger</name>
    <dbReference type="NCBI Taxonomy" id="1670756"/>
    <lineage>
        <taxon>Eukaryota</taxon>
        <taxon>Metazoa</taxon>
        <taxon>Ecdysozoa</taxon>
        <taxon>Arthropoda</taxon>
        <taxon>Chelicerata</taxon>
        <taxon>Arachnida</taxon>
        <taxon>Acari</taxon>
        <taxon>Acariformes</taxon>
        <taxon>Trombidiformes</taxon>
        <taxon>Prostigmata</taxon>
        <taxon>Eupodina</taxon>
        <taxon>Eriophyoidea</taxon>
        <taxon>Phytoptidae</taxon>
        <taxon>Fragariocoptes</taxon>
    </lineage>
</organism>
<accession>A0ABQ7S6Q1</accession>
<dbReference type="InterPro" id="IPR029063">
    <property type="entry name" value="SAM-dependent_MTases_sf"/>
</dbReference>
<keyword evidence="11" id="KW-0520">NAD</keyword>
<evidence type="ECO:0000259" key="19">
    <source>
        <dbReference type="PROSITE" id="PS52004"/>
    </source>
</evidence>
<keyword evidence="12" id="KW-0443">Lipid metabolism</keyword>
<evidence type="ECO:0000256" key="8">
    <source>
        <dbReference type="ARBA" id="ARBA00022832"/>
    </source>
</evidence>
<evidence type="ECO:0000256" key="3">
    <source>
        <dbReference type="ARBA" id="ARBA00022450"/>
    </source>
</evidence>
<dbReference type="Gene3D" id="3.40.50.150">
    <property type="entry name" value="Vaccinia Virus protein VP39"/>
    <property type="match status" value="1"/>
</dbReference>
<dbReference type="Gene3D" id="1.10.1200.10">
    <property type="entry name" value="ACP-like"/>
    <property type="match status" value="1"/>
</dbReference>
<keyword evidence="6" id="KW-0808">Transferase</keyword>
<dbReference type="Pfam" id="PF16197">
    <property type="entry name" value="KAsynt_C_assoc"/>
    <property type="match status" value="1"/>
</dbReference>
<dbReference type="PROSITE" id="PS50075">
    <property type="entry name" value="CARRIER"/>
    <property type="match status" value="1"/>
</dbReference>
<evidence type="ECO:0000256" key="9">
    <source>
        <dbReference type="ARBA" id="ARBA00022857"/>
    </source>
</evidence>
<evidence type="ECO:0000259" key="18">
    <source>
        <dbReference type="PROSITE" id="PS50075"/>
    </source>
</evidence>
<dbReference type="SUPFAM" id="SSF55048">
    <property type="entry name" value="Probable ACP-binding domain of malonyl-CoA ACP transacylase"/>
    <property type="match status" value="1"/>
</dbReference>
<feature type="domain" description="PKS/mFAS DH" evidence="20">
    <location>
        <begin position="940"/>
        <end position="1219"/>
    </location>
</feature>
<dbReference type="Pfam" id="PF00109">
    <property type="entry name" value="ketoacyl-synt"/>
    <property type="match status" value="1"/>
</dbReference>
<dbReference type="InterPro" id="IPR001227">
    <property type="entry name" value="Ac_transferase_dom_sf"/>
</dbReference>
<comment type="caution">
    <text evidence="21">The sequence shown here is derived from an EMBL/GenBank/DDBJ whole genome shotgun (WGS) entry which is preliminary data.</text>
</comment>
<feature type="region of interest" description="C-terminal hotdog fold" evidence="16">
    <location>
        <begin position="1089"/>
        <end position="1219"/>
    </location>
</feature>
<dbReference type="Pfam" id="PF02801">
    <property type="entry name" value="Ketoacyl-synt_C"/>
    <property type="match status" value="1"/>
</dbReference>
<dbReference type="Gene3D" id="3.40.50.720">
    <property type="entry name" value="NAD(P)-binding Rossmann-like Domain"/>
    <property type="match status" value="2"/>
</dbReference>
<dbReference type="Pfam" id="PF21149">
    <property type="entry name" value="FAS_pseudo-KR"/>
    <property type="match status" value="1"/>
</dbReference>
<evidence type="ECO:0000256" key="12">
    <source>
        <dbReference type="ARBA" id="ARBA00023098"/>
    </source>
</evidence>
<keyword evidence="7" id="KW-0378">Hydrolase</keyword>
<evidence type="ECO:0000256" key="13">
    <source>
        <dbReference type="ARBA" id="ARBA00023160"/>
    </source>
</evidence>
<dbReference type="SUPFAM" id="SSF52151">
    <property type="entry name" value="FabD/lysophospholipase-like"/>
    <property type="match status" value="1"/>
</dbReference>
<comment type="catalytic activity">
    <reaction evidence="15">
        <text>acetyl-CoA + n malonyl-CoA + 2n NADPH + 2n H(+) = a long-chain fatty acid + (n+1) CoA + n CO2 + 2n NADP(+).</text>
        <dbReference type="EC" id="2.3.1.85"/>
    </reaction>
</comment>
<dbReference type="Gene3D" id="3.90.180.10">
    <property type="entry name" value="Medium-chain alcohol dehydrogenases, catalytic domain"/>
    <property type="match status" value="1"/>
</dbReference>
<dbReference type="InterPro" id="IPR057326">
    <property type="entry name" value="KR_dom"/>
</dbReference>
<dbReference type="InterPro" id="IPR014043">
    <property type="entry name" value="Acyl_transferase_dom"/>
</dbReference>
<feature type="domain" description="Carrier" evidence="18">
    <location>
        <begin position="2480"/>
        <end position="2560"/>
    </location>
</feature>
<dbReference type="PROSITE" id="PS52004">
    <property type="entry name" value="KS3_2"/>
    <property type="match status" value="1"/>
</dbReference>
<dbReference type="InterPro" id="IPR011032">
    <property type="entry name" value="GroES-like_sf"/>
</dbReference>
<evidence type="ECO:0000256" key="14">
    <source>
        <dbReference type="ARBA" id="ARBA00023268"/>
    </source>
</evidence>
<gene>
    <name evidence="21" type="primary">FASN</name>
    <name evidence="21" type="ORF">GZH46_02414</name>
</gene>
<feature type="region of interest" description="N-terminal hotdog fold" evidence="16">
    <location>
        <begin position="940"/>
        <end position="1079"/>
    </location>
</feature>
<dbReference type="CDD" id="cd08954">
    <property type="entry name" value="KR_1_FAS_SDR_x"/>
    <property type="match status" value="1"/>
</dbReference>
<dbReference type="CDD" id="cd05195">
    <property type="entry name" value="enoyl_red"/>
    <property type="match status" value="1"/>
</dbReference>
<dbReference type="InterPro" id="IPR036736">
    <property type="entry name" value="ACP-like_sf"/>
</dbReference>
<dbReference type="SUPFAM" id="SSF51735">
    <property type="entry name" value="NAD(P)-binding Rossmann-fold domains"/>
    <property type="match status" value="2"/>
</dbReference>
<evidence type="ECO:0000256" key="10">
    <source>
        <dbReference type="ARBA" id="ARBA00023002"/>
    </source>
</evidence>
<dbReference type="EMBL" id="JAIFTH010000695">
    <property type="protein sequence ID" value="KAG9509078.1"/>
    <property type="molecule type" value="Genomic_DNA"/>
</dbReference>
<dbReference type="PROSITE" id="PS52019">
    <property type="entry name" value="PKS_MFAS_DH"/>
    <property type="match status" value="1"/>
</dbReference>
<dbReference type="Gene3D" id="3.40.366.10">
    <property type="entry name" value="Malonyl-Coenzyme A Acyl Carrier Protein, domain 2"/>
    <property type="match status" value="1"/>
</dbReference>
<dbReference type="CDD" id="cd00833">
    <property type="entry name" value="PKS"/>
    <property type="match status" value="1"/>
</dbReference>
<dbReference type="Gene3D" id="3.40.50.1820">
    <property type="entry name" value="alpha/beta hydrolase"/>
    <property type="match status" value="1"/>
</dbReference>
<evidence type="ECO:0000256" key="2">
    <source>
        <dbReference type="ARBA" id="ARBA00018769"/>
    </source>
</evidence>
<feature type="compositionally biased region" description="Basic and acidic residues" evidence="17">
    <location>
        <begin position="1343"/>
        <end position="1357"/>
    </location>
</feature>
<keyword evidence="8" id="KW-0276">Fatty acid metabolism</keyword>
<dbReference type="InterPro" id="IPR014030">
    <property type="entry name" value="Ketoacyl_synth_N"/>
</dbReference>
<feature type="compositionally biased region" description="Polar residues" evidence="17">
    <location>
        <begin position="2581"/>
        <end position="2593"/>
    </location>
</feature>
<dbReference type="SMART" id="SM00829">
    <property type="entry name" value="PKS_ER"/>
    <property type="match status" value="1"/>
</dbReference>
<evidence type="ECO:0000256" key="17">
    <source>
        <dbReference type="SAM" id="MobiDB-lite"/>
    </source>
</evidence>
<dbReference type="InterPro" id="IPR016035">
    <property type="entry name" value="Acyl_Trfase/lysoPLipase"/>
</dbReference>
<keyword evidence="10" id="KW-0560">Oxidoreductase</keyword>
<dbReference type="InterPro" id="IPR036291">
    <property type="entry name" value="NAD(P)-bd_dom_sf"/>
</dbReference>
<dbReference type="InterPro" id="IPR014031">
    <property type="entry name" value="Ketoacyl_synth_C"/>
</dbReference>
<dbReference type="InterPro" id="IPR016039">
    <property type="entry name" value="Thiolase-like"/>
</dbReference>
<dbReference type="SUPFAM" id="SSF50129">
    <property type="entry name" value="GroES-like"/>
    <property type="match status" value="1"/>
</dbReference>
<feature type="non-terminal residue" evidence="21">
    <location>
        <position position="1"/>
    </location>
</feature>
<evidence type="ECO:0000256" key="5">
    <source>
        <dbReference type="ARBA" id="ARBA00022553"/>
    </source>
</evidence>
<feature type="region of interest" description="Disordered" evidence="17">
    <location>
        <begin position="1318"/>
        <end position="1379"/>
    </location>
</feature>
<sequence length="2921" mass="326229">IRISKLDVEEGKRKRDLPLPQQMLCRASSFASLLFGRQELADFYINQEPADVPDTGFVVSGIAGRFPEADNVNELWDNLVNGRDMVTGPDDRRWPLGLWDLPKKAARIKDISRFDNEFFGISKETAEYTDHQLRNLYEVIYESFIDAGINPSEMRGNKRCGIYFGFHTNETENEFVEKPAFKTTGYQSQLLTAVSDYFDIQGPVCNYDAACASSFAAFHQAVVSLKAGIIDSAIVCGVNISVRPGTALQFLLLQMLSPTGSSKFLDAAADGYAKTEACVSVILQRNDIAKRIYATIVHTKCNNDGFKVEGITYPKSSAQEALMKEAIQEAGVDPNQIIYVEAHGTGTPAGDPEEARAIAKVYCENRQNPLLIGSVKSNLGHAEGVSGLCSLAKVICAFENEILPKNLHYNKPNPIIEPLIEGRLKPVDQNVKFKHNLIPMNCYGFGGVNVHGIFKSHPKRIDQATAYKIAPEYPRLIVMFGRSQQAVEHVFDELRKNPKMITRDFLSLLDSINEAPIDRLMNYRGYVLWDNDHKEVSRNISCIDLTEFNSKRKAMLKKMEVEHAKDFCDEHKRPHLQEFSRPIWFILPGLGCQWKAMAQELQLFPPFWKTIEKLNQVLKPFNVDLIDIITNMDREKPFETVVSLFVGIVGIQIALLDLLDTLGVAPDGIVGHSIGEISCAYADGLLSAAETILLAFRLAKAIDDAGMHSGAMASASLTIPQAEQYLQQFGDKNIEIACHNGDESVTFGGPREAIDGLVAMLVDENVYARRISDVTTQFHHSRLAKVKQAMMESADKAFTEVTLEKLKSRKRSNKWISTLATVETQDKYSTIGSTYYVDNLCSRVRFNDALSSIPTDSIIIEVGPHGLFHPILKQRYLTKLNYVTFMRRNDASSKSILTGIGQLYQHGCSVKIRNLYPKLDFPVGKCTGSLSSLIRWNHDHKFYVARYPDNFRKPPCETRIKFDLIDESDKYLSGHCVDGRILFPATGYLYLVWRAFSFIKDKVGNAIGRASEKAELVPVEFLNVRLYRATILGSAPVELLVRIEEATGQFEVREGGSVVSDGYVATPTINPGRLQYEHIKNDPSFKNKQMSLKTDDVYKQFRVCGYDYGESFRNIIEASDDGLHVRVKYPGEFIAFSDSVLQSLFLAICKRTSALFLPTKFEYMRCIPELLERKINDAASRREPCILDAYCELETGIIVTDGIEMRGVGASPAPRRAQQDPLTETYQFVPNFEYNINDILSQKWNSKVEEYMQMCSTAAYKILCNLKQSQSQIVSVMNGFKMVDDANLRKYLDQNESSENHVLLKILDKVLASQEQTVAEPVKSNTETKQPQATNGKSTSNEKANEFSKEGDSKDGNDTNAENPDEAQTGPSRQRVDNPVLKPIKELQNEFESSVQREFDALQAELGVDILSSAFARERFLRPVLEIAFENISVQKVKVLELNSGMGLKHDYISTIVGETMPNVLINYFLGHPNTGSIPTTNLPQDTKLYTWSPATRTLARDLQDIDLIVYNDASCYSQKKDQWLTKKTEVITDEATGETKEVEVKLNENIPAIFGSSFESLKRGGYLLALARTDLSPAEKFLYKVANYEVKQSKERLEHIVSSAKKAGLKLVSQKSDPYGCSVLLFKKLDEGIKMEEQTFISVNHDKYDEWIVSLKKAIEAIKSKPSVETINKNIWLIAGDYNYNGIVGMVNCLRKEPGGERIRFIFDSNGLITKKEQIETDVEIEYRVEIQPEDKPDESDTKESKNQEPQKDAKQKENTEKKPEFKREIRVEKRTVTRVVVEPKVLEELVKTDLVYNCFDRNGNHGAYRHFVISNLLEEQRVKTTEAYVNVATRGDLSSFKWYEGPYKYIPAEVKKRTMYAVYYSSLNFRDIMLASGRLPLDALPVSIALSDCILGLEFSGRDLEGNRWAGMMGGRGIGTMTYLDNDDHIKFRIPDSISLEEAATIPVVYLTAIMALIHRGKMQAGETILIHSGSGGVGQAAIRLCLHYGLTVYTTVGNQEKRDFLKQEFPQLTDAHIFNSRDCSFETDVMRATHGRGVDLVLNSLSEDKLQASVRCLADGGRFLEIGKYDMAINNTVELLLMDTNKTFHGILLDKLFDIQTLTPAFKKSRDDMTSLITEGLEEGFIKPIARTVFDKTQVEDAFRYMASGKHIGKVLIKIRDEEVDGLERSSDVSHASGNRPVVRTFGMNGEIESSVELSDAPQINGNGRACNEINDVNDKTVSYKKVKPYPIQIEAIPRTMFDPAKSYIITGGLGGFGMELAKWMAANGARKLVLTSRSGVKTGYQKLVVERLTENEIDCIVSTIDNTTEEGAVQLVQQALKLGPLGGVFNLAMVLKDGLFENMTHEDFKTVCLPKCAGVSALDKVTRKLCTQQMMFIAFSSVSCGKGNAGQANYGYANSVMERICEHRRRDGYHGMAIQWGAIGDVGVAFENLGGNEAVIGGTIPQRMPSCFATLSKFLASPFTVCLSTLQADRRSFGGGKKGDLVKTILHVLGIKDPSTVDPNVTLGELGLDSLMAVEIRQALEREYDVVLTVQEIRALTITKIRQIGDGDMKSNIEAAKAAEGGAETEKDKSKNESVNQMTPTSSTAPEEEKSLVPGVKTTISPSGERTFTIDKALAAKAPLQLPREDFTWLNGDSGIKTRGNPIFFLPPLQGDFSRLSLLCKRLVRPCMGINWTSRMAQIQDISMVAKIHVDIIRENYPVLKSVDIVGYSFGAAIAYEVMACISRSTFDPPLKCGKLILLDGSPQAITIGVRYMTQRIEGEDETERAAEVLTIFCMQHHRFEYQQLKQQILAHRTNEAKLSFASDLLAKTIGITDPASIAELSLAMEAYARRFQIMLSYQPTGKYSGDVTLIRASEIYLSSKDEKVEEDYGLSKTVTGRITSSTIKGNHESFLDDNVKQISSLLEDIICPRLLD</sequence>
<keyword evidence="13" id="KW-0275">Fatty acid biosynthesis</keyword>
<dbReference type="PANTHER" id="PTHR43775">
    <property type="entry name" value="FATTY ACID SYNTHASE"/>
    <property type="match status" value="1"/>
</dbReference>
<evidence type="ECO:0000313" key="22">
    <source>
        <dbReference type="Proteomes" id="UP000825002"/>
    </source>
</evidence>
<dbReference type="InterPro" id="IPR006162">
    <property type="entry name" value="Ppantetheine_attach_site"/>
</dbReference>
<feature type="active site" description="Proton acceptor; for dehydratase activity" evidence="16">
    <location>
        <position position="975"/>
    </location>
</feature>
<dbReference type="SUPFAM" id="SSF47336">
    <property type="entry name" value="ACP-like"/>
    <property type="match status" value="1"/>
</dbReference>
<keyword evidence="5" id="KW-0597">Phosphoprotein</keyword>
<dbReference type="Gene3D" id="3.30.70.3290">
    <property type="match status" value="1"/>
</dbReference>
<dbReference type="InterPro" id="IPR009081">
    <property type="entry name" value="PP-bd_ACP"/>
</dbReference>
<keyword evidence="4" id="KW-0444">Lipid biosynthesis</keyword>
<proteinExistence type="predicted"/>
<dbReference type="InterPro" id="IPR013968">
    <property type="entry name" value="PKS_KR"/>
</dbReference>
<evidence type="ECO:0000256" key="6">
    <source>
        <dbReference type="ARBA" id="ARBA00022679"/>
    </source>
</evidence>
<dbReference type="SMART" id="SM00827">
    <property type="entry name" value="PKS_AT"/>
    <property type="match status" value="1"/>
</dbReference>
<dbReference type="SMART" id="SM00823">
    <property type="entry name" value="PKS_PP"/>
    <property type="match status" value="1"/>
</dbReference>
<dbReference type="Pfam" id="PF08659">
    <property type="entry name" value="KR"/>
    <property type="match status" value="1"/>
</dbReference>
<keyword evidence="14" id="KW-0511">Multifunctional enzyme</keyword>
<dbReference type="InterPro" id="IPR020806">
    <property type="entry name" value="PKS_PP-bd"/>
</dbReference>
<dbReference type="PANTHER" id="PTHR43775:SF7">
    <property type="entry name" value="FATTY ACID SYNTHASE"/>
    <property type="match status" value="1"/>
</dbReference>
<dbReference type="SUPFAM" id="SSF53474">
    <property type="entry name" value="alpha/beta-Hydrolases"/>
    <property type="match status" value="1"/>
</dbReference>
<dbReference type="InterPro" id="IPR020843">
    <property type="entry name" value="ER"/>
</dbReference>
<evidence type="ECO:0000256" key="11">
    <source>
        <dbReference type="ARBA" id="ARBA00023027"/>
    </source>
</evidence>
<dbReference type="Gene3D" id="3.10.129.110">
    <property type="entry name" value="Polyketide synthase dehydratase"/>
    <property type="match status" value="1"/>
</dbReference>
<dbReference type="InterPro" id="IPR049391">
    <property type="entry name" value="FAS_pseudo-KR"/>
</dbReference>
<dbReference type="InterPro" id="IPR029058">
    <property type="entry name" value="AB_hydrolase_fold"/>
</dbReference>
<evidence type="ECO:0000256" key="16">
    <source>
        <dbReference type="PROSITE-ProRule" id="PRU01363"/>
    </source>
</evidence>
<feature type="region of interest" description="Disordered" evidence="17">
    <location>
        <begin position="2564"/>
        <end position="2606"/>
    </location>
</feature>
<dbReference type="InterPro" id="IPR049900">
    <property type="entry name" value="PKS_mFAS_DH"/>
</dbReference>